<evidence type="ECO:0000259" key="1">
    <source>
        <dbReference type="Pfam" id="PF04965"/>
    </source>
</evidence>
<keyword evidence="3" id="KW-1185">Reference proteome</keyword>
<evidence type="ECO:0000313" key="3">
    <source>
        <dbReference type="Proteomes" id="UP000199321"/>
    </source>
</evidence>
<proteinExistence type="predicted"/>
<dbReference type="Pfam" id="PF04965">
    <property type="entry name" value="GPW_gp25"/>
    <property type="match status" value="1"/>
</dbReference>
<dbReference type="Proteomes" id="UP000199321">
    <property type="component" value="Unassembled WGS sequence"/>
</dbReference>
<dbReference type="Gene3D" id="3.10.450.40">
    <property type="match status" value="1"/>
</dbReference>
<dbReference type="SUPFAM" id="SSF160719">
    <property type="entry name" value="gpW/gp25-like"/>
    <property type="match status" value="1"/>
</dbReference>
<sequence length="143" mass="16657">MNNNYYALPLNAKKLISSDAHATCNLNESISHYIHLINTSYFGECTFDETFGCSIWIIDFDNLKSTTRLRDLIQNSLLDSLVRHEKRLHKIRVDVKIKQEEIFGTGDLNRIKKRIDIRINAKVTKTSEAFSYVEYFYIGPLSY</sequence>
<dbReference type="RefSeq" id="WP_093144724.1">
    <property type="nucleotide sequence ID" value="NZ_BMWO01000004.1"/>
</dbReference>
<reference evidence="2 3" key="1">
    <citation type="submission" date="2016-10" db="EMBL/GenBank/DDBJ databases">
        <authorList>
            <person name="de Groot N.N."/>
        </authorList>
    </citation>
    <scope>NUCLEOTIDE SEQUENCE [LARGE SCALE GENOMIC DNA]</scope>
    <source>
        <strain evidence="2 3">DSM 16195</strain>
    </source>
</reference>
<dbReference type="EMBL" id="FNBA01000004">
    <property type="protein sequence ID" value="SDE99040.1"/>
    <property type="molecule type" value="Genomic_DNA"/>
</dbReference>
<dbReference type="InterPro" id="IPR007048">
    <property type="entry name" value="IraD/Gp25-like"/>
</dbReference>
<gene>
    <name evidence="2" type="ORF">SAMN05421855_10456</name>
</gene>
<evidence type="ECO:0000313" key="2">
    <source>
        <dbReference type="EMBL" id="SDE99040.1"/>
    </source>
</evidence>
<protein>
    <submittedName>
        <fullName evidence="2">Gene 25-like lysozyme</fullName>
    </submittedName>
</protein>
<dbReference type="OrthoDB" id="1161413at2"/>
<accession>A0A1G7HF06</accession>
<dbReference type="AlphaFoldDB" id="A0A1G7HF06"/>
<feature type="domain" description="IraD/Gp25-like" evidence="1">
    <location>
        <begin position="26"/>
        <end position="124"/>
    </location>
</feature>
<name>A0A1G7HF06_9FLAO</name>
<dbReference type="STRING" id="227084.SAMN05421855_10456"/>
<organism evidence="2 3">
    <name type="scientific">Ulvibacter litoralis</name>
    <dbReference type="NCBI Taxonomy" id="227084"/>
    <lineage>
        <taxon>Bacteria</taxon>
        <taxon>Pseudomonadati</taxon>
        <taxon>Bacteroidota</taxon>
        <taxon>Flavobacteriia</taxon>
        <taxon>Flavobacteriales</taxon>
        <taxon>Flavobacteriaceae</taxon>
        <taxon>Ulvibacter</taxon>
    </lineage>
</organism>